<dbReference type="AlphaFoldDB" id="B0DLS0"/>
<dbReference type="GeneID" id="6080519"/>
<dbReference type="InterPro" id="IPR008906">
    <property type="entry name" value="HATC_C_dom"/>
</dbReference>
<dbReference type="InterPro" id="IPR052717">
    <property type="entry name" value="Vacuolar_transposase_reg"/>
</dbReference>
<proteinExistence type="predicted"/>
<dbReference type="KEGG" id="lbc:LACBIDRAFT_330578"/>
<evidence type="ECO:0000313" key="3">
    <source>
        <dbReference type="EMBL" id="EDR04343.1"/>
    </source>
</evidence>
<evidence type="ECO:0000313" key="4">
    <source>
        <dbReference type="Proteomes" id="UP000001194"/>
    </source>
</evidence>
<evidence type="ECO:0000256" key="1">
    <source>
        <dbReference type="SAM" id="MobiDB-lite"/>
    </source>
</evidence>
<dbReference type="HOGENOM" id="CLU_009123_6_3_1"/>
<dbReference type="SUPFAM" id="SSF53098">
    <property type="entry name" value="Ribonuclease H-like"/>
    <property type="match status" value="1"/>
</dbReference>
<evidence type="ECO:0000259" key="2">
    <source>
        <dbReference type="Pfam" id="PF05699"/>
    </source>
</evidence>
<feature type="region of interest" description="Disordered" evidence="1">
    <location>
        <begin position="81"/>
        <end position="105"/>
    </location>
</feature>
<feature type="domain" description="HAT C-terminal dimerisation" evidence="2">
    <location>
        <begin position="487"/>
        <end position="550"/>
    </location>
</feature>
<dbReference type="RefSeq" id="XP_001884862.1">
    <property type="nucleotide sequence ID" value="XM_001884827.1"/>
</dbReference>
<accession>B0DLS0</accession>
<dbReference type="OrthoDB" id="3172935at2759"/>
<reference evidence="3 4" key="1">
    <citation type="journal article" date="2008" name="Nature">
        <title>The genome of Laccaria bicolor provides insights into mycorrhizal symbiosis.</title>
        <authorList>
            <person name="Martin F."/>
            <person name="Aerts A."/>
            <person name="Ahren D."/>
            <person name="Brun A."/>
            <person name="Danchin E.G.J."/>
            <person name="Duchaussoy F."/>
            <person name="Gibon J."/>
            <person name="Kohler A."/>
            <person name="Lindquist E."/>
            <person name="Pereda V."/>
            <person name="Salamov A."/>
            <person name="Shapiro H.J."/>
            <person name="Wuyts J."/>
            <person name="Blaudez D."/>
            <person name="Buee M."/>
            <person name="Brokstein P."/>
            <person name="Canbaeck B."/>
            <person name="Cohen D."/>
            <person name="Courty P.E."/>
            <person name="Coutinho P.M."/>
            <person name="Delaruelle C."/>
            <person name="Detter J.C."/>
            <person name="Deveau A."/>
            <person name="DiFazio S."/>
            <person name="Duplessis S."/>
            <person name="Fraissinet-Tachet L."/>
            <person name="Lucic E."/>
            <person name="Frey-Klett P."/>
            <person name="Fourrey C."/>
            <person name="Feussner I."/>
            <person name="Gay G."/>
            <person name="Grimwood J."/>
            <person name="Hoegger P.J."/>
            <person name="Jain P."/>
            <person name="Kilaru S."/>
            <person name="Labbe J."/>
            <person name="Lin Y.C."/>
            <person name="Legue V."/>
            <person name="Le Tacon F."/>
            <person name="Marmeisse R."/>
            <person name="Melayah D."/>
            <person name="Montanini B."/>
            <person name="Muratet M."/>
            <person name="Nehls U."/>
            <person name="Niculita-Hirzel H."/>
            <person name="Oudot-Le Secq M.P."/>
            <person name="Peter M."/>
            <person name="Quesneville H."/>
            <person name="Rajashekar B."/>
            <person name="Reich M."/>
            <person name="Rouhier N."/>
            <person name="Schmutz J."/>
            <person name="Yin T."/>
            <person name="Chalot M."/>
            <person name="Henrissat B."/>
            <person name="Kuees U."/>
            <person name="Lucas S."/>
            <person name="Van de Peer Y."/>
            <person name="Podila G.K."/>
            <person name="Polle A."/>
            <person name="Pukkila P.J."/>
            <person name="Richardson P.M."/>
            <person name="Rouze P."/>
            <person name="Sanders I.R."/>
            <person name="Stajich J.E."/>
            <person name="Tunlid A."/>
            <person name="Tuskan G."/>
            <person name="Grigoriev I.V."/>
        </authorList>
    </citation>
    <scope>NUCLEOTIDE SEQUENCE [LARGE SCALE GENOMIC DNA]</scope>
    <source>
        <strain evidence="4">S238N-H82 / ATCC MYA-4686</strain>
    </source>
</reference>
<gene>
    <name evidence="3" type="ORF">LACBIDRAFT_330578</name>
</gene>
<sequence>MSGFLVPFASFSIEAGVDNATTMWVEDRRMIDSMRHSIESTVTLITIETRANGIARKPTQQPAPPRTAGHRAAPVNFREDAGSGEEFDFTPLDEHSADEDNSMANGIDLRQGAGSFSVSTLNNPLRNHLLSRHKDIYLQKCREMRWKVPALASETGTAPAPPGHETQCLPFSQEALIQHLLNFIVADDQGGHWTLDNCLLNDASSENSSYFYALATLNDTGGFVASASGPPSDPDNQSYEEAIARDPIALCRSTVQAVRASGQRHDHLAEVIEDGNKKGWFKSTGDLTMTIQVKQAQLIRDMKAVEYFLSLPVNRELAKLRLTDMEWTVLQDFEIVLGVPHQVQKIMSKERTPVLSGAIPAFKMFMTAWEQLGREHPHLARWMDIGIDWATTYYKKMDDSPAYIIAMLSQFVTVTMRKYHDRLHGQVQQPTPGTAALQQQRQSWHDLAGQYGLEDMMDVSGASSQQVQGVEEQFESYENGPLSPRGTDIVAFWAIGDKTHPILYAMALDYLPIQASSVPSERVFSSSAETDTKRRNRIHPVLMEALQMLKFLLKQQRLNFTEGWAVTEDELEYYADDDEDAVDLLGKLTSEIMEDGIDIDEVIHVVGQDDED</sequence>
<dbReference type="Pfam" id="PF05699">
    <property type="entry name" value="Dimer_Tnp_hAT"/>
    <property type="match status" value="1"/>
</dbReference>
<dbReference type="Proteomes" id="UP000001194">
    <property type="component" value="Unassembled WGS sequence"/>
</dbReference>
<protein>
    <submittedName>
        <fullName evidence="3">Predicted protein</fullName>
    </submittedName>
</protein>
<dbReference type="InParanoid" id="B0DLS0"/>
<dbReference type="GO" id="GO:0046983">
    <property type="term" value="F:protein dimerization activity"/>
    <property type="evidence" value="ECO:0007669"/>
    <property type="project" value="InterPro"/>
</dbReference>
<dbReference type="InterPro" id="IPR012337">
    <property type="entry name" value="RNaseH-like_sf"/>
</dbReference>
<organism evidence="4">
    <name type="scientific">Laccaria bicolor (strain S238N-H82 / ATCC MYA-4686)</name>
    <name type="common">Bicoloured deceiver</name>
    <name type="synonym">Laccaria laccata var. bicolor</name>
    <dbReference type="NCBI Taxonomy" id="486041"/>
    <lineage>
        <taxon>Eukaryota</taxon>
        <taxon>Fungi</taxon>
        <taxon>Dikarya</taxon>
        <taxon>Basidiomycota</taxon>
        <taxon>Agaricomycotina</taxon>
        <taxon>Agaricomycetes</taxon>
        <taxon>Agaricomycetidae</taxon>
        <taxon>Agaricales</taxon>
        <taxon>Agaricineae</taxon>
        <taxon>Hydnangiaceae</taxon>
        <taxon>Laccaria</taxon>
    </lineage>
</organism>
<dbReference type="PANTHER" id="PTHR46169">
    <property type="entry name" value="DNA REPLICATION-RELATED ELEMENT FACTOR, ISOFORM A"/>
    <property type="match status" value="1"/>
</dbReference>
<dbReference type="EMBL" id="DS547118">
    <property type="protein sequence ID" value="EDR04343.1"/>
    <property type="molecule type" value="Genomic_DNA"/>
</dbReference>
<name>B0DLS0_LACBS</name>
<keyword evidence="4" id="KW-1185">Reference proteome</keyword>